<name>N1UW57_LEPIR</name>
<proteinExistence type="predicted"/>
<dbReference type="Proteomes" id="UP000012220">
    <property type="component" value="Unassembled WGS sequence"/>
</dbReference>
<gene>
    <name evidence="1" type="ORF">LEP1GSC115_4740</name>
</gene>
<dbReference type="AlphaFoldDB" id="N1UW57"/>
<reference evidence="1 2" key="1">
    <citation type="submission" date="2013-02" db="EMBL/GenBank/DDBJ databases">
        <authorList>
            <person name="Harkins D.M."/>
            <person name="Durkin A.S."/>
            <person name="Brinkac L.M."/>
            <person name="Haft D.H."/>
            <person name="Selengut J.D."/>
            <person name="Sanka R."/>
            <person name="DePew J."/>
            <person name="Purushe J."/>
            <person name="Picardeau M."/>
            <person name="Werts C."/>
            <person name="Goarant C."/>
            <person name="Vinetz J.M."/>
            <person name="Sutton G.G."/>
            <person name="Nierman W.C."/>
            <person name="Fouts D.E."/>
        </authorList>
    </citation>
    <scope>NUCLEOTIDE SEQUENCE [LARGE SCALE GENOMIC DNA]</scope>
    <source>
        <strain evidence="1 2">200703203</strain>
    </source>
</reference>
<organism evidence="1 2">
    <name type="scientific">Leptospira interrogans serovar Australis str. 200703203</name>
    <dbReference type="NCBI Taxonomy" id="1085541"/>
    <lineage>
        <taxon>Bacteria</taxon>
        <taxon>Pseudomonadati</taxon>
        <taxon>Spirochaetota</taxon>
        <taxon>Spirochaetia</taxon>
        <taxon>Leptospirales</taxon>
        <taxon>Leptospiraceae</taxon>
        <taxon>Leptospira</taxon>
    </lineage>
</organism>
<dbReference type="EMBL" id="AHNY02000003">
    <property type="protein sequence ID" value="EMY27944.1"/>
    <property type="molecule type" value="Genomic_DNA"/>
</dbReference>
<evidence type="ECO:0000313" key="1">
    <source>
        <dbReference type="EMBL" id="EMY27944.1"/>
    </source>
</evidence>
<protein>
    <submittedName>
        <fullName evidence="1">Uncharacterized protein</fullName>
    </submittedName>
</protein>
<comment type="caution">
    <text evidence="1">The sequence shown here is derived from an EMBL/GenBank/DDBJ whole genome shotgun (WGS) entry which is preliminary data.</text>
</comment>
<accession>N1UW57</accession>
<dbReference type="BioCyc" id="LINT1085541:G11IQ-1415-MONOMER"/>
<sequence>MKNDRAYSMKSEILKRKKDPDWVMRISSNVIQMDRKEIRNKRALGASLILF</sequence>
<evidence type="ECO:0000313" key="2">
    <source>
        <dbReference type="Proteomes" id="UP000012220"/>
    </source>
</evidence>